<organism evidence="1 2">
    <name type="scientific">Palleronia marisminoris</name>
    <dbReference type="NCBI Taxonomy" id="315423"/>
    <lineage>
        <taxon>Bacteria</taxon>
        <taxon>Pseudomonadati</taxon>
        <taxon>Pseudomonadota</taxon>
        <taxon>Alphaproteobacteria</taxon>
        <taxon>Rhodobacterales</taxon>
        <taxon>Roseobacteraceae</taxon>
        <taxon>Palleronia</taxon>
    </lineage>
</organism>
<evidence type="ECO:0000313" key="1">
    <source>
        <dbReference type="EMBL" id="SLN27757.1"/>
    </source>
</evidence>
<protein>
    <submittedName>
        <fullName evidence="1">Uncharacterized protein</fullName>
    </submittedName>
</protein>
<dbReference type="RefSeq" id="WP_085853113.1">
    <property type="nucleotide sequence ID" value="NZ_FOPF01000002.1"/>
</dbReference>
<name>A0A1Y5RXF2_9RHOB</name>
<sequence length="214" mass="23563">MAERESDLYAPVKRLLQGQGYEVKGEVGTLDVMAVRGDEPPVVVELKLSFSLSLVHQGVDRQALSDQVYLAVPKGARRDDRRNVTLCRRLGLGLITVRLSDGWIEVLCDPSPYRPRRFPKRTARLLREFARLEGDPNAGGGTRRGLVTAYRQDALRLVAALADGPRTGADLARETGVVQARRIMADNHHGWFEKVSRGLYGLSDAGRKSSGSKG</sequence>
<dbReference type="InterPro" id="IPR018679">
    <property type="entry name" value="DUF2161"/>
</dbReference>
<dbReference type="Proteomes" id="UP000193870">
    <property type="component" value="Unassembled WGS sequence"/>
</dbReference>
<gene>
    <name evidence="1" type="ORF">PAM7066_01098</name>
</gene>
<dbReference type="Pfam" id="PF09929">
    <property type="entry name" value="DUF2161"/>
    <property type="match status" value="1"/>
</dbReference>
<accession>A0A1Y5RXF2</accession>
<dbReference type="AlphaFoldDB" id="A0A1Y5RXF2"/>
<evidence type="ECO:0000313" key="2">
    <source>
        <dbReference type="Proteomes" id="UP000193870"/>
    </source>
</evidence>
<proteinExistence type="predicted"/>
<reference evidence="1 2" key="1">
    <citation type="submission" date="2017-03" db="EMBL/GenBank/DDBJ databases">
        <authorList>
            <person name="Afonso C.L."/>
            <person name="Miller P.J."/>
            <person name="Scott M.A."/>
            <person name="Spackman E."/>
            <person name="Goraichik I."/>
            <person name="Dimitrov K.M."/>
            <person name="Suarez D.L."/>
            <person name="Swayne D.E."/>
        </authorList>
    </citation>
    <scope>NUCLEOTIDE SEQUENCE [LARGE SCALE GENOMIC DNA]</scope>
    <source>
        <strain evidence="1 2">CECT 7066</strain>
    </source>
</reference>
<dbReference type="EMBL" id="FWFV01000002">
    <property type="protein sequence ID" value="SLN27757.1"/>
    <property type="molecule type" value="Genomic_DNA"/>
</dbReference>
<dbReference type="OrthoDB" id="9795163at2"/>
<dbReference type="STRING" id="315423.SAMN04488020_102183"/>
<keyword evidence="2" id="KW-1185">Reference proteome</keyword>